<dbReference type="SUPFAM" id="SSF52833">
    <property type="entry name" value="Thioredoxin-like"/>
    <property type="match status" value="1"/>
</dbReference>
<name>A0A1T5FRT1_9SPHN</name>
<dbReference type="Proteomes" id="UP000189818">
    <property type="component" value="Unassembled WGS sequence"/>
</dbReference>
<dbReference type="Pfam" id="PF13409">
    <property type="entry name" value="GST_N_2"/>
    <property type="match status" value="1"/>
</dbReference>
<evidence type="ECO:0000313" key="2">
    <source>
        <dbReference type="EMBL" id="SKB98878.1"/>
    </source>
</evidence>
<dbReference type="Pfam" id="PF13410">
    <property type="entry name" value="GST_C_2"/>
    <property type="match status" value="1"/>
</dbReference>
<dbReference type="SUPFAM" id="SSF47616">
    <property type="entry name" value="GST C-terminal domain-like"/>
    <property type="match status" value="1"/>
</dbReference>
<organism evidence="2 3">
    <name type="scientific">Rhizorhabdus histidinilytica</name>
    <dbReference type="NCBI Taxonomy" id="439228"/>
    <lineage>
        <taxon>Bacteria</taxon>
        <taxon>Pseudomonadati</taxon>
        <taxon>Pseudomonadota</taxon>
        <taxon>Alphaproteobacteria</taxon>
        <taxon>Sphingomonadales</taxon>
        <taxon>Sphingomonadaceae</taxon>
        <taxon>Rhizorhabdus</taxon>
    </lineage>
</organism>
<keyword evidence="2" id="KW-0808">Transferase</keyword>
<dbReference type="InterPro" id="IPR036282">
    <property type="entry name" value="Glutathione-S-Trfase_C_sf"/>
</dbReference>
<sequence>MIVLIECGLAGQVEKIRTPVDRRRPNVAYMQQNPLGTIPALRLSDETLLFDSPLICDYLLTLRPRPDLLPSAGRQRFDVLRRQAFADAMLDAILLWRQERIRPAAEQSAEIHAAYAIKASAALDRLDVDARTFAGAFDLGHIATGSALAYLDLRFPDMEWRHGRNGLAAWYRRFEDHPSARATRLTLD</sequence>
<dbReference type="GO" id="GO:0016740">
    <property type="term" value="F:transferase activity"/>
    <property type="evidence" value="ECO:0007669"/>
    <property type="project" value="UniProtKB-KW"/>
</dbReference>
<dbReference type="AlphaFoldDB" id="A0A1T5FRT1"/>
<dbReference type="InterPro" id="IPR036249">
    <property type="entry name" value="Thioredoxin-like_sf"/>
</dbReference>
<accession>A0A1T5FRT1</accession>
<evidence type="ECO:0000313" key="3">
    <source>
        <dbReference type="Proteomes" id="UP000189818"/>
    </source>
</evidence>
<gene>
    <name evidence="2" type="ORF">SAMN06295920_110161</name>
</gene>
<dbReference type="Gene3D" id="3.40.30.10">
    <property type="entry name" value="Glutaredoxin"/>
    <property type="match status" value="1"/>
</dbReference>
<dbReference type="EMBL" id="FUYM01000010">
    <property type="protein sequence ID" value="SKB98878.1"/>
    <property type="molecule type" value="Genomic_DNA"/>
</dbReference>
<dbReference type="InterPro" id="IPR004045">
    <property type="entry name" value="Glutathione_S-Trfase_N"/>
</dbReference>
<evidence type="ECO:0000259" key="1">
    <source>
        <dbReference type="PROSITE" id="PS50404"/>
    </source>
</evidence>
<proteinExistence type="predicted"/>
<keyword evidence="3" id="KW-1185">Reference proteome</keyword>
<reference evidence="3" key="1">
    <citation type="submission" date="2017-02" db="EMBL/GenBank/DDBJ databases">
        <authorList>
            <person name="Varghese N."/>
            <person name="Submissions S."/>
        </authorList>
    </citation>
    <scope>NUCLEOTIDE SEQUENCE [LARGE SCALE GENOMIC DNA]</scope>
    <source>
        <strain evidence="3">UM2</strain>
    </source>
</reference>
<dbReference type="PROSITE" id="PS50404">
    <property type="entry name" value="GST_NTER"/>
    <property type="match status" value="1"/>
</dbReference>
<feature type="domain" description="GST N-terminal" evidence="1">
    <location>
        <begin position="1"/>
        <end position="67"/>
    </location>
</feature>
<protein>
    <submittedName>
        <fullName evidence="2">Glutathione S-transferase</fullName>
    </submittedName>
</protein>
<dbReference type="Gene3D" id="1.20.1050.10">
    <property type="match status" value="1"/>
</dbReference>
<dbReference type="STRING" id="439228.SAMN06295920_110161"/>